<dbReference type="SUPFAM" id="SSF49562">
    <property type="entry name" value="C2 domain (Calcium/lipid-binding domain, CaLB)"/>
    <property type="match status" value="1"/>
</dbReference>
<dbReference type="PANTHER" id="PTHR46436:SF2">
    <property type="entry name" value="CHROMOSOME UNDETERMINED SCAFFOLD_119, WHOLE GENOME SHOTGUN SEQUENCE"/>
    <property type="match status" value="1"/>
</dbReference>
<gene>
    <name evidence="4" type="ORF">GNI_148520</name>
</gene>
<name>A0A023B042_GRENI</name>
<dbReference type="Gene3D" id="2.60.40.150">
    <property type="entry name" value="C2 domain"/>
    <property type="match status" value="1"/>
</dbReference>
<reference evidence="4" key="1">
    <citation type="submission" date="2013-12" db="EMBL/GenBank/DDBJ databases">
        <authorList>
            <person name="Omoto C.K."/>
            <person name="Sibley D."/>
            <person name="Venepally P."/>
            <person name="Hadjithomas M."/>
            <person name="Karamycheva S."/>
            <person name="Brunk B."/>
            <person name="Roos D."/>
            <person name="Caler E."/>
            <person name="Lorenzi H."/>
        </authorList>
    </citation>
    <scope>NUCLEOTIDE SEQUENCE</scope>
</reference>
<accession>A0A023B042</accession>
<keyword evidence="2" id="KW-0472">Membrane</keyword>
<proteinExistence type="predicted"/>
<sequence length="1365" mass="152676">MYTRVYSLKPNENKPFEKPIIIWRDKILKLSRIDLHSFSIEFQLWRVSDYTFNEFVCKQELTFARVLKQEARAAIELVKTVKNDESLISRRKVKNVNAPIIRLSVILSLAEVYSFDCRLLGWTIDLLNGTPMRKRQLVFDVPTSLTRRQVIWSRSWSGSKFPGGVTFSYTGSEQSFCTNYIRVHVYEKPVEHLIWSAMALIGTAVINLKNVEILPQRKGMLKKLSIDPTTVDVGNIQGKLFANRISGSGIKSSDVGGGQPQGPGSLITELDSSERYLVVRLFRLSKLIGKDWSQSSNPSVEFIWDGYENRSRTVYQSLQPIFNETFHFPVRLIHDSILKKEELIQNCLPIDLVTKGPVYVKVWHTDDDGNIELLASGQIPMYLLTSNETTLELRSLLESVDYQQDDRKFARREAASEAADDEEEEEGERQAEEETGGLPFYLKKVRTRVFNNDNFLLENALGVRGEAVNSTSSMSFEFYFFPAMPEGLKIPKMTDAARQQFVYNQIRNRWERDWIQWQRSYREWYPQAPPGRVWMCMSRRGGEGWYPLCGYISPTPVPKGISGPGELLHWVSCISYTNTTGGTIGNATGTVGWNTPNHTLNVRKGTIQEHAAVLCSFLLGLGFDAYVALGTLKSDQPGAPGRAYAWVITRDAGQYVTHWDPLLKQCFSTPMRYGVTHRASPETEGYDPEELAHGIDVHAADEEHPYFNGEFLNEYYNRLAKQQGLQQVLPFTKREAGATDLEVLLQGGSDPSLGGPVLGGTVLGGGEEDESEDEMTREEVLALLGLEPGTAGAAAVLKSVDQTEQRKPKVDDGDLLLAPAAELCSFELASWLPYATLETFFNNEQVYGNLQNADPTVIYYDVESPYQWRPLLGQAVAPVDTDVFISPPPTETEVESIEQNLAADLRELIQLARNNKGLTTQFENSETYLSHLNKYLEMMEYKARLDVRCISKHDMQTSTANHHGTDMSTTTDAMGSAGDENFLPDMKAALNVSMRSSLRHKTLAAFGLPRDKSLGVRNRGVEAEDQTVDEDQTEDQVENQTGEKRTRRFTREQAAVSNGEDVVGLQHISPVLPAGAVRRRNRNCTLPTLKNTQHYVTRTEDYINVFDDPDSAEAAALEDRETAVVLPEGDQLSLEHAGEHAMLNPIESYSSVDDVESEEEQEGEERYGEGEREDYGAGGGGYGAGAYGAGGEGEAGRREGVLDGGEPGYDDEFGDNFAAKEEEEEEAGEYDEGAYMPGSMASGRGSGLPLLLHDFDFNNDDVDREHYTNEMRKWETCRTLEDGFRLWRKRKLPVKDNCAFCGVPVHLAGSDVPSFRAKLLSAPRVQPLIDISNKNIAYVITAKAFPLVGGLISCWIFLGVVTPKV</sequence>
<dbReference type="PROSITE" id="PS50004">
    <property type="entry name" value="C2"/>
    <property type="match status" value="1"/>
</dbReference>
<dbReference type="Pfam" id="PF24656">
    <property type="entry name" value="CEPT76_peptidase"/>
    <property type="match status" value="1"/>
</dbReference>
<dbReference type="OrthoDB" id="5527234at2759"/>
<dbReference type="VEuPathDB" id="CryptoDB:GNI_148520"/>
<feature type="compositionally biased region" description="Acidic residues" evidence="1">
    <location>
        <begin position="1023"/>
        <end position="1037"/>
    </location>
</feature>
<evidence type="ECO:0000313" key="5">
    <source>
        <dbReference type="Proteomes" id="UP000019763"/>
    </source>
</evidence>
<dbReference type="InterPro" id="IPR035892">
    <property type="entry name" value="C2_domain_sf"/>
</dbReference>
<organism evidence="4 5">
    <name type="scientific">Gregarina niphandrodes</name>
    <name type="common">Septate eugregarine</name>
    <dbReference type="NCBI Taxonomy" id="110365"/>
    <lineage>
        <taxon>Eukaryota</taxon>
        <taxon>Sar</taxon>
        <taxon>Alveolata</taxon>
        <taxon>Apicomplexa</taxon>
        <taxon>Conoidasida</taxon>
        <taxon>Gregarinasina</taxon>
        <taxon>Eugregarinorida</taxon>
        <taxon>Gregarinidae</taxon>
        <taxon>Gregarina</taxon>
    </lineage>
</organism>
<feature type="domain" description="C2" evidence="3">
    <location>
        <begin position="258"/>
        <end position="394"/>
    </location>
</feature>
<evidence type="ECO:0000256" key="1">
    <source>
        <dbReference type="SAM" id="MobiDB-lite"/>
    </source>
</evidence>
<dbReference type="GeneID" id="22915197"/>
<feature type="compositionally biased region" description="Gly residues" evidence="1">
    <location>
        <begin position="1176"/>
        <end position="1193"/>
    </location>
</feature>
<dbReference type="RefSeq" id="XP_011132705.1">
    <property type="nucleotide sequence ID" value="XM_011134403.1"/>
</dbReference>
<evidence type="ECO:0000259" key="3">
    <source>
        <dbReference type="PROSITE" id="PS50004"/>
    </source>
</evidence>
<feature type="compositionally biased region" description="Basic and acidic residues" evidence="1">
    <location>
        <begin position="1164"/>
        <end position="1175"/>
    </location>
</feature>
<feature type="transmembrane region" description="Helical" evidence="2">
    <location>
        <begin position="1336"/>
        <end position="1361"/>
    </location>
</feature>
<evidence type="ECO:0000313" key="4">
    <source>
        <dbReference type="EMBL" id="EZG44341.1"/>
    </source>
</evidence>
<dbReference type="EMBL" id="AFNH02001104">
    <property type="protein sequence ID" value="EZG44341.1"/>
    <property type="molecule type" value="Genomic_DNA"/>
</dbReference>
<comment type="caution">
    <text evidence="4">The sequence shown here is derived from an EMBL/GenBank/DDBJ whole genome shotgun (WGS) entry which is preliminary data.</text>
</comment>
<dbReference type="InterPro" id="IPR052299">
    <property type="entry name" value="CEP76"/>
</dbReference>
<feature type="region of interest" description="Disordered" evidence="1">
    <location>
        <begin position="1018"/>
        <end position="1047"/>
    </location>
</feature>
<evidence type="ECO:0000256" key="2">
    <source>
        <dbReference type="SAM" id="Phobius"/>
    </source>
</evidence>
<dbReference type="Proteomes" id="UP000019763">
    <property type="component" value="Unassembled WGS sequence"/>
</dbReference>
<dbReference type="PANTHER" id="PTHR46436">
    <property type="entry name" value="CENTROSOMAL PROTEIN OF 76 KDA"/>
    <property type="match status" value="1"/>
</dbReference>
<keyword evidence="2" id="KW-0812">Transmembrane</keyword>
<feature type="region of interest" description="Disordered" evidence="1">
    <location>
        <begin position="1149"/>
        <end position="1210"/>
    </location>
</feature>
<keyword evidence="5" id="KW-1185">Reference proteome</keyword>
<dbReference type="eggNOG" id="ENOG502QZPK">
    <property type="taxonomic scope" value="Eukaryota"/>
</dbReference>
<dbReference type="OMA" id="HTCEREA"/>
<dbReference type="Pfam" id="PF00168">
    <property type="entry name" value="C2"/>
    <property type="match status" value="1"/>
</dbReference>
<feature type="region of interest" description="Disordered" evidence="1">
    <location>
        <begin position="411"/>
        <end position="435"/>
    </location>
</feature>
<dbReference type="InterPro" id="IPR000008">
    <property type="entry name" value="C2_dom"/>
</dbReference>
<dbReference type="InterPro" id="IPR056290">
    <property type="entry name" value="CEPT76/DRC7_peptidase-like_dom"/>
</dbReference>
<keyword evidence="2" id="KW-1133">Transmembrane helix</keyword>
<feature type="compositionally biased region" description="Acidic residues" evidence="1">
    <location>
        <begin position="1153"/>
        <end position="1163"/>
    </location>
</feature>
<feature type="compositionally biased region" description="Acidic residues" evidence="1">
    <location>
        <begin position="418"/>
        <end position="435"/>
    </location>
</feature>
<protein>
    <submittedName>
        <fullName evidence="4">C2 domain protein</fullName>
    </submittedName>
</protein>